<reference evidence="1" key="1">
    <citation type="submission" date="2020-01" db="EMBL/GenBank/DDBJ databases">
        <authorList>
            <person name="Meier V. D."/>
            <person name="Meier V D."/>
        </authorList>
    </citation>
    <scope>NUCLEOTIDE SEQUENCE</scope>
    <source>
        <strain evidence="1">HLG_WM_MAG_03</strain>
    </source>
</reference>
<feature type="non-terminal residue" evidence="1">
    <location>
        <position position="1"/>
    </location>
</feature>
<protein>
    <submittedName>
        <fullName evidence="1">Uncharacterized protein</fullName>
    </submittedName>
</protein>
<accession>A0A6S6S8R4</accession>
<dbReference type="EMBL" id="CACVAR010000045">
    <property type="protein sequence ID" value="CAA6799457.1"/>
    <property type="molecule type" value="Genomic_DNA"/>
</dbReference>
<dbReference type="AlphaFoldDB" id="A0A6S6S8R4"/>
<gene>
    <name evidence="1" type="ORF">HELGO_WM76403</name>
</gene>
<name>A0A6S6S8R4_9BACT</name>
<evidence type="ECO:0000313" key="1">
    <source>
        <dbReference type="EMBL" id="CAA6799457.1"/>
    </source>
</evidence>
<sequence>QPKYTVTCSDKNASELSGIGKTGHIINNKVNEDKTSKIDW</sequence>
<organism evidence="1">
    <name type="scientific">uncultured Sulfurovum sp</name>
    <dbReference type="NCBI Taxonomy" id="269237"/>
    <lineage>
        <taxon>Bacteria</taxon>
        <taxon>Pseudomonadati</taxon>
        <taxon>Campylobacterota</taxon>
        <taxon>Epsilonproteobacteria</taxon>
        <taxon>Campylobacterales</taxon>
        <taxon>Sulfurovaceae</taxon>
        <taxon>Sulfurovum</taxon>
        <taxon>environmental samples</taxon>
    </lineage>
</organism>
<proteinExistence type="predicted"/>